<dbReference type="GO" id="GO:0004614">
    <property type="term" value="F:phosphoglucomutase activity"/>
    <property type="evidence" value="ECO:0007669"/>
    <property type="project" value="UniProtKB-EC"/>
</dbReference>
<dbReference type="GO" id="GO:0046872">
    <property type="term" value="F:metal ion binding"/>
    <property type="evidence" value="ECO:0007669"/>
    <property type="project" value="UniProtKB-KW"/>
</dbReference>
<evidence type="ECO:0000256" key="5">
    <source>
        <dbReference type="ARBA" id="ARBA00010231"/>
    </source>
</evidence>
<evidence type="ECO:0000256" key="13">
    <source>
        <dbReference type="ARBA" id="ARBA00041467"/>
    </source>
</evidence>
<comment type="similarity">
    <text evidence="5">Belongs to the phosphohexose mutase family.</text>
</comment>
<dbReference type="SUPFAM" id="SSF53738">
    <property type="entry name" value="Phosphoglucomutase, first 3 domains"/>
    <property type="match status" value="2"/>
</dbReference>
<protein>
    <recommendedName>
        <fullName evidence="11">Phosphoglucomutase</fullName>
        <ecNumber evidence="6">5.4.2.2</ecNumber>
    </recommendedName>
    <alternativeName>
        <fullName evidence="13">Alpha-phosphoglucomutase</fullName>
    </alternativeName>
    <alternativeName>
        <fullName evidence="12">Glucose phosphomutase</fullName>
    </alternativeName>
</protein>
<feature type="domain" description="Alpha-D-phosphohexomutase alpha/beta/alpha" evidence="15">
    <location>
        <begin position="2"/>
        <end position="134"/>
    </location>
</feature>
<evidence type="ECO:0000256" key="3">
    <source>
        <dbReference type="ARBA" id="ARBA00005164"/>
    </source>
</evidence>
<keyword evidence="8" id="KW-0479">Metal-binding</keyword>
<dbReference type="Pfam" id="PF02878">
    <property type="entry name" value="PGM_PMM_I"/>
    <property type="match status" value="1"/>
</dbReference>
<comment type="catalytic activity">
    <reaction evidence="1">
        <text>alpha-D-glucose 1-phosphate = alpha-D-glucose 6-phosphate</text>
        <dbReference type="Rhea" id="RHEA:23536"/>
        <dbReference type="ChEBI" id="CHEBI:58225"/>
        <dbReference type="ChEBI" id="CHEBI:58601"/>
        <dbReference type="EC" id="5.4.2.2"/>
    </reaction>
</comment>
<comment type="pathway">
    <text evidence="4">Lipid metabolism.</text>
</comment>
<dbReference type="Gene3D" id="3.30.310.50">
    <property type="entry name" value="Alpha-D-phosphohexomutase, C-terminal domain"/>
    <property type="match status" value="1"/>
</dbReference>
<evidence type="ECO:0000256" key="7">
    <source>
        <dbReference type="ARBA" id="ARBA00022553"/>
    </source>
</evidence>
<dbReference type="InterPro" id="IPR005843">
    <property type="entry name" value="A-D-PHexomutase_C"/>
</dbReference>
<evidence type="ECO:0000256" key="1">
    <source>
        <dbReference type="ARBA" id="ARBA00000443"/>
    </source>
</evidence>
<evidence type="ECO:0000259" key="14">
    <source>
        <dbReference type="Pfam" id="PF00408"/>
    </source>
</evidence>
<name>E4Q9X1_CALH1</name>
<dbReference type="PANTHER" id="PTHR45745:SF1">
    <property type="entry name" value="PHOSPHOGLUCOMUTASE 2B-RELATED"/>
    <property type="match status" value="1"/>
</dbReference>
<evidence type="ECO:0000313" key="19">
    <source>
        <dbReference type="Proteomes" id="UP000006890"/>
    </source>
</evidence>
<evidence type="ECO:0000256" key="9">
    <source>
        <dbReference type="ARBA" id="ARBA00022842"/>
    </source>
</evidence>
<evidence type="ECO:0000256" key="4">
    <source>
        <dbReference type="ARBA" id="ARBA00005189"/>
    </source>
</evidence>
<sequence>MIKFGTGGWRAIIGDDFTKENIQKVAQAVSIYMKEKGIDSDGIVLGYDRRFLSDKAARWFSEVLSANGIKIFFINKVAPTPLVMFTVKKLNTKFGATVTASHNPADYNGIKLFIEEGRDAPLEVTSEIEAIANSLPSDSIKRLKFEKAIDNGFIEIIDPFDDYIDAILSMVDIEAIKKRKLRILLDPMYGVSRTSLQTILITARCDVDTIHERHDTLFGGRLPSPTTSTLYRLKHLVVEKGYDLGIGTDGDADRVGIVDEKGNFIHPNDILVLLYYYFLKYKGWKGPAVRNLATTHLLDRIASSFGEKCYEVPVGFKYISAKMEETGAIIGGESSGGLTIKGHIKGKDGIFAATLLVELICKTGRKLSEILEEIQRIYGVLYMEENDFSLEPEEKEKIWEILFDKKHLPDFPFEISNVSYIDGVKVYFKNGGWVLARFSGTEPLLRIYSEMDDKEQAQEVCRIFAEFLNLR</sequence>
<dbReference type="CDD" id="cd05800">
    <property type="entry name" value="PGM_like2"/>
    <property type="match status" value="1"/>
</dbReference>
<dbReference type="InterPro" id="IPR016055">
    <property type="entry name" value="A-D-PHexomutase_a/b/a-I/II/III"/>
</dbReference>
<dbReference type="SUPFAM" id="SSF55957">
    <property type="entry name" value="Phosphoglucomutase, C-terminal domain"/>
    <property type="match status" value="1"/>
</dbReference>
<dbReference type="Proteomes" id="UP000006890">
    <property type="component" value="Chromosome"/>
</dbReference>
<reference evidence="18 19" key="2">
    <citation type="journal article" date="2011" name="J. Bacteriol.">
        <title>Complete genome sequences for the anaerobic, extremely thermophilic plant biomass-degrading bacteria Caldicellulosiruptor hydrothermalis, Caldicellulosiruptor kristjanssonii, Caldicellulosiruptor kronotskyensis, Caldicellulosiruptor owensenis, and Caldicellulosiruptor lactoaceticus.</title>
        <authorList>
            <person name="Blumer-Schuette S.E."/>
            <person name="Ozdemir I."/>
            <person name="Mistry D."/>
            <person name="Lucas S."/>
            <person name="Lapidus A."/>
            <person name="Cheng J.F."/>
            <person name="Goodwin L.A."/>
            <person name="Pitluck S."/>
            <person name="Land M.L."/>
            <person name="Hauser L.J."/>
            <person name="Woyke T."/>
            <person name="Mikhailova N."/>
            <person name="Pati A."/>
            <person name="Kyrpides N.C."/>
            <person name="Ivanova N."/>
            <person name="Detter J.C."/>
            <person name="Walston-Davenport K."/>
            <person name="Han S."/>
            <person name="Adams M.W."/>
            <person name="Kelly R.M."/>
        </authorList>
    </citation>
    <scope>NUCLEOTIDE SEQUENCE [LARGE SCALE GENOMIC DNA]</scope>
    <source>
        <strain evidence="19">DSM 18901 / VKM B-2411 / 108</strain>
    </source>
</reference>
<proteinExistence type="inferred from homology"/>
<evidence type="ECO:0000256" key="12">
    <source>
        <dbReference type="ARBA" id="ARBA00041398"/>
    </source>
</evidence>
<dbReference type="GO" id="GO:0005975">
    <property type="term" value="P:carbohydrate metabolic process"/>
    <property type="evidence" value="ECO:0007669"/>
    <property type="project" value="InterPro"/>
</dbReference>
<comment type="pathway">
    <text evidence="3">Glycolipid metabolism; diglucosyl-diacylglycerol biosynthesis.</text>
</comment>
<dbReference type="OrthoDB" id="9806956at2"/>
<dbReference type="InterPro" id="IPR005846">
    <property type="entry name" value="A-D-PHexomutase_a/b/a-III"/>
</dbReference>
<dbReference type="PRINTS" id="PR00509">
    <property type="entry name" value="PGMPMM"/>
</dbReference>
<evidence type="ECO:0000256" key="6">
    <source>
        <dbReference type="ARBA" id="ARBA00012728"/>
    </source>
</evidence>
<evidence type="ECO:0000256" key="8">
    <source>
        <dbReference type="ARBA" id="ARBA00022723"/>
    </source>
</evidence>
<dbReference type="GO" id="GO:0006166">
    <property type="term" value="P:purine ribonucleoside salvage"/>
    <property type="evidence" value="ECO:0007669"/>
    <property type="project" value="TreeGrafter"/>
</dbReference>
<evidence type="ECO:0000259" key="16">
    <source>
        <dbReference type="Pfam" id="PF02879"/>
    </source>
</evidence>
<keyword evidence="19" id="KW-1185">Reference proteome</keyword>
<dbReference type="Pfam" id="PF02880">
    <property type="entry name" value="PGM_PMM_III"/>
    <property type="match status" value="1"/>
</dbReference>
<evidence type="ECO:0000256" key="10">
    <source>
        <dbReference type="ARBA" id="ARBA00023235"/>
    </source>
</evidence>
<dbReference type="InterPro" id="IPR036900">
    <property type="entry name" value="A-D-PHexomutase_C_sf"/>
</dbReference>
<dbReference type="EMBL" id="CP002219">
    <property type="protein sequence ID" value="ADQ05846.1"/>
    <property type="molecule type" value="Genomic_DNA"/>
</dbReference>
<evidence type="ECO:0000313" key="18">
    <source>
        <dbReference type="EMBL" id="ADQ05846.1"/>
    </source>
</evidence>
<feature type="domain" description="Alpha-D-phosphohexomutase alpha/beta/alpha" evidence="16">
    <location>
        <begin position="161"/>
        <end position="262"/>
    </location>
</feature>
<dbReference type="InterPro" id="IPR005841">
    <property type="entry name" value="Alpha-D-phosphohexomutase_SF"/>
</dbReference>
<dbReference type="PANTHER" id="PTHR45745">
    <property type="entry name" value="PHOSPHOMANNOMUTASE 45A"/>
    <property type="match status" value="1"/>
</dbReference>
<dbReference type="STRING" id="632292.Calhy_0084"/>
<dbReference type="eggNOG" id="COG1109">
    <property type="taxonomic scope" value="Bacteria"/>
</dbReference>
<comment type="cofactor">
    <cofactor evidence="2">
        <name>Mg(2+)</name>
        <dbReference type="ChEBI" id="CHEBI:18420"/>
    </cofactor>
</comment>
<dbReference type="Pfam" id="PF00408">
    <property type="entry name" value="PGM_PMM_IV"/>
    <property type="match status" value="1"/>
</dbReference>
<reference key="1">
    <citation type="submission" date="2010-09" db="EMBL/GenBank/DDBJ databases">
        <title>Complete sequence of Caldicellulosiruptor hydrothermalis 108.</title>
        <authorList>
            <consortium name="US DOE Joint Genome Institute"/>
            <person name="Lucas S."/>
            <person name="Copeland A."/>
            <person name="Lapidus A."/>
            <person name="Cheng J.-F."/>
            <person name="Bruce D."/>
            <person name="Goodwin L."/>
            <person name="Pitluck S."/>
            <person name="Davenport K."/>
            <person name="Detter J.C."/>
            <person name="Han C."/>
            <person name="Tapia R."/>
            <person name="Land M."/>
            <person name="Hauser L."/>
            <person name="Chang Y.-J."/>
            <person name="Jeffries C."/>
            <person name="Kyrpides N."/>
            <person name="Ivanova N."/>
            <person name="Mikhailova N."/>
            <person name="Blumer-Schuette S.E."/>
            <person name="Kelly R.M."/>
            <person name="Woyke T."/>
        </authorList>
    </citation>
    <scope>NUCLEOTIDE SEQUENCE</scope>
    <source>
        <strain>108</strain>
    </source>
</reference>
<evidence type="ECO:0000256" key="11">
    <source>
        <dbReference type="ARBA" id="ARBA00039995"/>
    </source>
</evidence>
<keyword evidence="10" id="KW-0413">Isomerase</keyword>
<gene>
    <name evidence="18" type="ordered locus">Calhy_0084</name>
</gene>
<dbReference type="GO" id="GO:0008973">
    <property type="term" value="F:phosphopentomutase activity"/>
    <property type="evidence" value="ECO:0007669"/>
    <property type="project" value="TreeGrafter"/>
</dbReference>
<dbReference type="RefSeq" id="WP_013402059.1">
    <property type="nucleotide sequence ID" value="NC_014652.1"/>
</dbReference>
<feature type="domain" description="Alpha-D-phosphohexomutase alpha/beta/alpha" evidence="17">
    <location>
        <begin position="267"/>
        <end position="375"/>
    </location>
</feature>
<dbReference type="InterPro" id="IPR005845">
    <property type="entry name" value="A-D-PHexomutase_a/b/a-II"/>
</dbReference>
<dbReference type="Pfam" id="PF02879">
    <property type="entry name" value="PGM_PMM_II"/>
    <property type="match status" value="1"/>
</dbReference>
<accession>E4Q9X1</accession>
<dbReference type="HOGENOM" id="CLU_016950_7_1_9"/>
<evidence type="ECO:0000256" key="2">
    <source>
        <dbReference type="ARBA" id="ARBA00001946"/>
    </source>
</evidence>
<dbReference type="Gene3D" id="3.40.120.10">
    <property type="entry name" value="Alpha-D-Glucose-1,6-Bisphosphate, subunit A, domain 3"/>
    <property type="match status" value="3"/>
</dbReference>
<organism evidence="18 19">
    <name type="scientific">Caldicellulosiruptor hydrothermalis (strain DSM 18901 / VKM B-2411 / 108)</name>
    <dbReference type="NCBI Taxonomy" id="632292"/>
    <lineage>
        <taxon>Bacteria</taxon>
        <taxon>Bacillati</taxon>
        <taxon>Bacillota</taxon>
        <taxon>Bacillota incertae sedis</taxon>
        <taxon>Caldicellulosiruptorales</taxon>
        <taxon>Caldicellulosiruptoraceae</taxon>
        <taxon>Caldicellulosiruptor</taxon>
    </lineage>
</organism>
<evidence type="ECO:0000259" key="15">
    <source>
        <dbReference type="Pfam" id="PF02878"/>
    </source>
</evidence>
<dbReference type="KEGG" id="chd:Calhy_0084"/>
<keyword evidence="9" id="KW-0460">Magnesium</keyword>
<dbReference type="EC" id="5.4.2.2" evidence="6"/>
<keyword evidence="7" id="KW-0597">Phosphoprotein</keyword>
<dbReference type="InterPro" id="IPR005844">
    <property type="entry name" value="A-D-PHexomutase_a/b/a-I"/>
</dbReference>
<dbReference type="AlphaFoldDB" id="E4Q9X1"/>
<feature type="domain" description="Alpha-D-phosphohexomutase C-terminal" evidence="14">
    <location>
        <begin position="401"/>
        <end position="465"/>
    </location>
</feature>
<evidence type="ECO:0000259" key="17">
    <source>
        <dbReference type="Pfam" id="PF02880"/>
    </source>
</evidence>